<proteinExistence type="predicted"/>
<dbReference type="GO" id="GO:0005739">
    <property type="term" value="C:mitochondrion"/>
    <property type="evidence" value="ECO:0007669"/>
    <property type="project" value="InterPro"/>
</dbReference>
<dbReference type="AlphaFoldDB" id="A0A026WC99"/>
<dbReference type="STRING" id="2015173.A0A026WC99"/>
<dbReference type="Pfam" id="PF05821">
    <property type="entry name" value="NDUF_B8"/>
    <property type="match status" value="1"/>
</dbReference>
<dbReference type="Proteomes" id="UP000053097">
    <property type="component" value="Unassembled WGS sequence"/>
</dbReference>
<protein>
    <recommendedName>
        <fullName evidence="3">NADH dehydrogenase [ubiquinone] 1 beta subcomplex subunit 8, mitochondrial</fullName>
    </recommendedName>
</protein>
<dbReference type="InterPro" id="IPR008699">
    <property type="entry name" value="NDUFB8"/>
</dbReference>
<accession>A0A026WC99</accession>
<evidence type="ECO:0008006" key="3">
    <source>
        <dbReference type="Google" id="ProtNLM"/>
    </source>
</evidence>
<evidence type="ECO:0000313" key="2">
    <source>
        <dbReference type="Proteomes" id="UP000053097"/>
    </source>
</evidence>
<sequence>MALAASIGRQLSNQLFKHKACLYTGVKCYATDKSRIPWNHLWIPEEYNKENHAKHAEKYHMHPDDYKPYDPFEKATGDYPALPMIGPEAKDRVENFDFFPCSYMLFYFF</sequence>
<gene>
    <name evidence="1" type="ORF">X777_06794</name>
</gene>
<keyword evidence="2" id="KW-1185">Reference proteome</keyword>
<reference evidence="1 2" key="1">
    <citation type="journal article" date="2014" name="Curr. Biol.">
        <title>The genome of the clonal raider ant Cerapachys biroi.</title>
        <authorList>
            <person name="Oxley P.R."/>
            <person name="Ji L."/>
            <person name="Fetter-Pruneda I."/>
            <person name="McKenzie S.K."/>
            <person name="Li C."/>
            <person name="Hu H."/>
            <person name="Zhang G."/>
            <person name="Kronauer D.J."/>
        </authorList>
    </citation>
    <scope>NUCLEOTIDE SEQUENCE [LARGE SCALE GENOMIC DNA]</scope>
</reference>
<organism evidence="1 2">
    <name type="scientific">Ooceraea biroi</name>
    <name type="common">Clonal raider ant</name>
    <name type="synonym">Cerapachys biroi</name>
    <dbReference type="NCBI Taxonomy" id="2015173"/>
    <lineage>
        <taxon>Eukaryota</taxon>
        <taxon>Metazoa</taxon>
        <taxon>Ecdysozoa</taxon>
        <taxon>Arthropoda</taxon>
        <taxon>Hexapoda</taxon>
        <taxon>Insecta</taxon>
        <taxon>Pterygota</taxon>
        <taxon>Neoptera</taxon>
        <taxon>Endopterygota</taxon>
        <taxon>Hymenoptera</taxon>
        <taxon>Apocrita</taxon>
        <taxon>Aculeata</taxon>
        <taxon>Formicoidea</taxon>
        <taxon>Formicidae</taxon>
        <taxon>Dorylinae</taxon>
        <taxon>Ooceraea</taxon>
    </lineage>
</organism>
<dbReference type="OrthoDB" id="2014058at2759"/>
<evidence type="ECO:0000313" key="1">
    <source>
        <dbReference type="EMBL" id="EZA53687.1"/>
    </source>
</evidence>
<dbReference type="EMBL" id="KK107274">
    <property type="protein sequence ID" value="EZA53687.1"/>
    <property type="molecule type" value="Genomic_DNA"/>
</dbReference>
<name>A0A026WC99_OOCBI</name>